<dbReference type="EMBL" id="JAGSPN010000001">
    <property type="protein sequence ID" value="MBR7781200.1"/>
    <property type="molecule type" value="Genomic_DNA"/>
</dbReference>
<proteinExistence type="predicted"/>
<comment type="caution">
    <text evidence="2">The sequence shown here is derived from an EMBL/GenBank/DDBJ whole genome shotgun (WGS) entry which is preliminary data.</text>
</comment>
<protein>
    <submittedName>
        <fullName evidence="2">Uncharacterized protein</fullName>
    </submittedName>
</protein>
<dbReference type="AlphaFoldDB" id="A0A941DJM7"/>
<keyword evidence="1" id="KW-1133">Transmembrane helix</keyword>
<feature type="transmembrane region" description="Helical" evidence="1">
    <location>
        <begin position="12"/>
        <end position="36"/>
    </location>
</feature>
<feature type="transmembrane region" description="Helical" evidence="1">
    <location>
        <begin position="56"/>
        <end position="78"/>
    </location>
</feature>
<keyword evidence="1" id="KW-0472">Membrane</keyword>
<name>A0A941DJM7_9BURK</name>
<gene>
    <name evidence="2" type="ORF">KDM89_03515</name>
</gene>
<keyword evidence="3" id="KW-1185">Reference proteome</keyword>
<evidence type="ECO:0000256" key="1">
    <source>
        <dbReference type="SAM" id="Phobius"/>
    </source>
</evidence>
<evidence type="ECO:0000313" key="3">
    <source>
        <dbReference type="Proteomes" id="UP000680067"/>
    </source>
</evidence>
<evidence type="ECO:0000313" key="2">
    <source>
        <dbReference type="EMBL" id="MBR7781200.1"/>
    </source>
</evidence>
<reference evidence="2" key="1">
    <citation type="submission" date="2021-04" db="EMBL/GenBank/DDBJ databases">
        <title>novel species isolated from subtropical streams in China.</title>
        <authorList>
            <person name="Lu H."/>
        </authorList>
    </citation>
    <scope>NUCLEOTIDE SEQUENCE</scope>
    <source>
        <strain evidence="2">LFS511W</strain>
    </source>
</reference>
<accession>A0A941DJM7</accession>
<dbReference type="Proteomes" id="UP000680067">
    <property type="component" value="Unassembled WGS sequence"/>
</dbReference>
<sequence>MNKVNLLLMRFVILAVSAFVAVLLALLPSLFVQYALPFADQWYSGLSHERQETILWLLRVLIPSLGIFAVLAGLFQIISSVKRKKNNADYLTP</sequence>
<organism evidence="2 3">
    <name type="scientific">Undibacterium luofuense</name>
    <dbReference type="NCBI Taxonomy" id="2828733"/>
    <lineage>
        <taxon>Bacteria</taxon>
        <taxon>Pseudomonadati</taxon>
        <taxon>Pseudomonadota</taxon>
        <taxon>Betaproteobacteria</taxon>
        <taxon>Burkholderiales</taxon>
        <taxon>Oxalobacteraceae</taxon>
        <taxon>Undibacterium</taxon>
    </lineage>
</organism>
<keyword evidence="1" id="KW-0812">Transmembrane</keyword>
<dbReference type="RefSeq" id="WP_212686526.1">
    <property type="nucleotide sequence ID" value="NZ_JAGSPN010000001.1"/>
</dbReference>